<evidence type="ECO:0000256" key="3">
    <source>
        <dbReference type="ARBA" id="ARBA00022475"/>
    </source>
</evidence>
<dbReference type="PROSITE" id="PS50893">
    <property type="entry name" value="ABC_TRANSPORTER_2"/>
    <property type="match status" value="1"/>
</dbReference>
<feature type="domain" description="ABC transporter" evidence="10">
    <location>
        <begin position="408"/>
        <end position="641"/>
    </location>
</feature>
<evidence type="ECO:0000256" key="2">
    <source>
        <dbReference type="ARBA" id="ARBA00022448"/>
    </source>
</evidence>
<dbReference type="eggNOG" id="COG1132">
    <property type="taxonomic scope" value="Bacteria"/>
</dbReference>
<feature type="transmembrane region" description="Helical" evidence="9">
    <location>
        <begin position="45"/>
        <end position="65"/>
    </location>
</feature>
<evidence type="ECO:0000256" key="5">
    <source>
        <dbReference type="ARBA" id="ARBA00022741"/>
    </source>
</evidence>
<dbReference type="GO" id="GO:0016887">
    <property type="term" value="F:ATP hydrolysis activity"/>
    <property type="evidence" value="ECO:0007669"/>
    <property type="project" value="InterPro"/>
</dbReference>
<dbReference type="FunFam" id="3.40.50.300:FF:000221">
    <property type="entry name" value="Multidrug ABC transporter ATP-binding protein"/>
    <property type="match status" value="1"/>
</dbReference>
<keyword evidence="5" id="KW-0547">Nucleotide-binding</keyword>
<evidence type="ECO:0000256" key="1">
    <source>
        <dbReference type="ARBA" id="ARBA00004651"/>
    </source>
</evidence>
<sequence length="652" mass="72482">MSSRQAADPRELTSDAASEPSFSLRETWELIGRFWRFVRPYRSKFILGIALLLFAVPLGQFALFLTRDVTNRALLATNLTADERWGTVLRIVALQTAFWLASAILSTWREVLEWYCSMRSTFDLRLAFYRHLHRLPLSFLSRRSPGEHLFRATGDMVSMFRVAGRAPVPTASGQAPQDSKEVAIATYSNDVDPYDPGMMGLITRTTPMIVETIYALAWGVALLFLIDPVLSALLVAYIVPFTLFSRRAFDRIRLTAFSVKARTEYESGVLRDSIAGLRTLKAFGRLGYQRSKYQSAATATRRRGIQQAFQMVFAQNVLQMGMKWAFSALIYTYLAWRVMTGRATIGDWVATFLLVESAQAPLENLVQLLQLVKMQLVPGKRILETLDEKATLEDRPGAPKMGVMRGEIRFQNVHFSYEEGRPALRGVDLVVHPGEFVGIVGPSGAGKSSLVSLLLRLHAADSGYVRVDGHDVREVQLQGLLDQVGTVPQLTYLYSGTIADNVLFGNPWATDDDVALALELSGVMEFAAKFPDSVDTEIGEGGSLSGGERQRIGIARALVRRPKILILDEATASLDPRTEDAVLRSIDGLREKMTILSIAHRLKAVVGCDRIVVMHEGRIVQVGTHRELVEADGLYRNLWIEQSREAAVGGRA</sequence>
<dbReference type="PROSITE" id="PS00211">
    <property type="entry name" value="ABC_TRANSPORTER_1"/>
    <property type="match status" value="1"/>
</dbReference>
<dbReference type="InterPro" id="IPR011527">
    <property type="entry name" value="ABC1_TM_dom"/>
</dbReference>
<evidence type="ECO:0000313" key="13">
    <source>
        <dbReference type="Proteomes" id="UP000027982"/>
    </source>
</evidence>
<protein>
    <submittedName>
        <fullName evidence="12">Multidrug resistance ABC transporter ATP-binding and permease protein</fullName>
    </submittedName>
</protein>
<evidence type="ECO:0000259" key="10">
    <source>
        <dbReference type="PROSITE" id="PS50893"/>
    </source>
</evidence>
<dbReference type="Proteomes" id="UP000027982">
    <property type="component" value="Chromosome"/>
</dbReference>
<accession>A0A068NJG3</accession>
<dbReference type="InterPro" id="IPR003439">
    <property type="entry name" value="ABC_transporter-like_ATP-bd"/>
</dbReference>
<evidence type="ECO:0000313" key="12">
    <source>
        <dbReference type="EMBL" id="AIE83758.1"/>
    </source>
</evidence>
<keyword evidence="13" id="KW-1185">Reference proteome</keyword>
<dbReference type="HOGENOM" id="CLU_000604_84_3_0"/>
<keyword evidence="8 9" id="KW-0472">Membrane</keyword>
<name>A0A068NJG3_FIMGI</name>
<keyword evidence="4 9" id="KW-0812">Transmembrane</keyword>
<dbReference type="GO" id="GO:0005524">
    <property type="term" value="F:ATP binding"/>
    <property type="evidence" value="ECO:0007669"/>
    <property type="project" value="UniProtKB-KW"/>
</dbReference>
<dbReference type="GO" id="GO:0140359">
    <property type="term" value="F:ABC-type transporter activity"/>
    <property type="evidence" value="ECO:0007669"/>
    <property type="project" value="InterPro"/>
</dbReference>
<keyword evidence="6 12" id="KW-0067">ATP-binding</keyword>
<keyword evidence="7 9" id="KW-1133">Transmembrane helix</keyword>
<dbReference type="InterPro" id="IPR039421">
    <property type="entry name" value="Type_1_exporter"/>
</dbReference>
<dbReference type="RefSeq" id="WP_025227572.1">
    <property type="nucleotide sequence ID" value="NZ_CP007139.1"/>
</dbReference>
<dbReference type="SMART" id="SM00382">
    <property type="entry name" value="AAA"/>
    <property type="match status" value="1"/>
</dbReference>
<organism evidence="12 13">
    <name type="scientific">Fimbriimonas ginsengisoli Gsoil 348</name>
    <dbReference type="NCBI Taxonomy" id="661478"/>
    <lineage>
        <taxon>Bacteria</taxon>
        <taxon>Bacillati</taxon>
        <taxon>Armatimonadota</taxon>
        <taxon>Fimbriimonadia</taxon>
        <taxon>Fimbriimonadales</taxon>
        <taxon>Fimbriimonadaceae</taxon>
        <taxon>Fimbriimonas</taxon>
    </lineage>
</organism>
<dbReference type="EMBL" id="CP007139">
    <property type="protein sequence ID" value="AIE83758.1"/>
    <property type="molecule type" value="Genomic_DNA"/>
</dbReference>
<dbReference type="GO" id="GO:0005886">
    <property type="term" value="C:plasma membrane"/>
    <property type="evidence" value="ECO:0007669"/>
    <property type="project" value="UniProtKB-SubCell"/>
</dbReference>
<evidence type="ECO:0000256" key="9">
    <source>
        <dbReference type="SAM" id="Phobius"/>
    </source>
</evidence>
<reference evidence="12 13" key="1">
    <citation type="journal article" date="2014" name="PLoS ONE">
        <title>The first complete genome sequence of the class fimbriimonadia in the phylum armatimonadetes.</title>
        <authorList>
            <person name="Hu Z.Y."/>
            <person name="Wang Y.Z."/>
            <person name="Im W.T."/>
            <person name="Wang S.Y."/>
            <person name="Zhao G.P."/>
            <person name="Zheng H.J."/>
            <person name="Quan Z.X."/>
        </authorList>
    </citation>
    <scope>NUCLEOTIDE SEQUENCE [LARGE SCALE GENOMIC DNA]</scope>
    <source>
        <strain evidence="12">Gsoil 348</strain>
    </source>
</reference>
<feature type="domain" description="ABC transmembrane type-1" evidence="11">
    <location>
        <begin position="46"/>
        <end position="374"/>
    </location>
</feature>
<dbReference type="InterPro" id="IPR017871">
    <property type="entry name" value="ABC_transporter-like_CS"/>
</dbReference>
<dbReference type="CDD" id="cd07346">
    <property type="entry name" value="ABC_6TM_exporters"/>
    <property type="match status" value="1"/>
</dbReference>
<dbReference type="InterPro" id="IPR027417">
    <property type="entry name" value="P-loop_NTPase"/>
</dbReference>
<dbReference type="PROSITE" id="PS50929">
    <property type="entry name" value="ABC_TM1F"/>
    <property type="match status" value="1"/>
</dbReference>
<dbReference type="InterPro" id="IPR003593">
    <property type="entry name" value="AAA+_ATPase"/>
</dbReference>
<dbReference type="Gene3D" id="1.20.1560.10">
    <property type="entry name" value="ABC transporter type 1, transmembrane domain"/>
    <property type="match status" value="1"/>
</dbReference>
<dbReference type="KEGG" id="fgi:OP10G_0390"/>
<dbReference type="AlphaFoldDB" id="A0A068NJG3"/>
<evidence type="ECO:0000256" key="8">
    <source>
        <dbReference type="ARBA" id="ARBA00023136"/>
    </source>
</evidence>
<dbReference type="Pfam" id="PF00664">
    <property type="entry name" value="ABC_membrane"/>
    <property type="match status" value="2"/>
</dbReference>
<feature type="transmembrane region" description="Helical" evidence="9">
    <location>
        <begin position="85"/>
        <end position="108"/>
    </location>
</feature>
<keyword evidence="2" id="KW-0813">Transport</keyword>
<dbReference type="Gene3D" id="3.40.50.300">
    <property type="entry name" value="P-loop containing nucleotide triphosphate hydrolases"/>
    <property type="match status" value="1"/>
</dbReference>
<dbReference type="STRING" id="661478.OP10G_0390"/>
<dbReference type="PANTHER" id="PTHR24221">
    <property type="entry name" value="ATP-BINDING CASSETTE SUB-FAMILY B"/>
    <property type="match status" value="1"/>
</dbReference>
<evidence type="ECO:0000256" key="4">
    <source>
        <dbReference type="ARBA" id="ARBA00022692"/>
    </source>
</evidence>
<dbReference type="SUPFAM" id="SSF52540">
    <property type="entry name" value="P-loop containing nucleoside triphosphate hydrolases"/>
    <property type="match status" value="1"/>
</dbReference>
<dbReference type="GO" id="GO:0034040">
    <property type="term" value="F:ATPase-coupled lipid transmembrane transporter activity"/>
    <property type="evidence" value="ECO:0007669"/>
    <property type="project" value="TreeGrafter"/>
</dbReference>
<gene>
    <name evidence="12" type="ORF">OP10G_0390</name>
</gene>
<evidence type="ECO:0000259" key="11">
    <source>
        <dbReference type="PROSITE" id="PS50929"/>
    </source>
</evidence>
<dbReference type="InterPro" id="IPR036640">
    <property type="entry name" value="ABC1_TM_sf"/>
</dbReference>
<feature type="transmembrane region" description="Helical" evidence="9">
    <location>
        <begin position="213"/>
        <end position="239"/>
    </location>
</feature>
<dbReference type="SUPFAM" id="SSF90123">
    <property type="entry name" value="ABC transporter transmembrane region"/>
    <property type="match status" value="2"/>
</dbReference>
<comment type="subcellular location">
    <subcellularLocation>
        <location evidence="1">Cell membrane</location>
        <topology evidence="1">Multi-pass membrane protein</topology>
    </subcellularLocation>
</comment>
<evidence type="ECO:0000256" key="7">
    <source>
        <dbReference type="ARBA" id="ARBA00022989"/>
    </source>
</evidence>
<dbReference type="OrthoDB" id="5288404at2"/>
<keyword evidence="3" id="KW-1003">Cell membrane</keyword>
<evidence type="ECO:0000256" key="6">
    <source>
        <dbReference type="ARBA" id="ARBA00022840"/>
    </source>
</evidence>
<dbReference type="Pfam" id="PF00005">
    <property type="entry name" value="ABC_tran"/>
    <property type="match status" value="1"/>
</dbReference>
<proteinExistence type="predicted"/>
<dbReference type="PANTHER" id="PTHR24221:SF654">
    <property type="entry name" value="ATP-BINDING CASSETTE SUB-FAMILY B MEMBER 6"/>
    <property type="match status" value="1"/>
</dbReference>